<sequence length="128" mass="13923">MTSSITCIDGKAKRYGFMLEPVWCVTRSAAPRFRYGALANTLHTYEHKCDRGIRYGAFNIPSYTSRHHHDSGGNNSSPCQSRLGSCSSGYCSHPADGSCFGLPALPVSLPQQRRLQDDRGGGSGGRPR</sequence>
<evidence type="ECO:0000313" key="3">
    <source>
        <dbReference type="Proteomes" id="UP000465112"/>
    </source>
</evidence>
<reference evidence="2 3" key="1">
    <citation type="submission" date="2019-06" db="EMBL/GenBank/DDBJ databases">
        <title>A chromosome-scale genome assembly of the European perch, Perca fluviatilis.</title>
        <authorList>
            <person name="Roques C."/>
            <person name="Zahm M."/>
            <person name="Cabau C."/>
            <person name="Klopp C."/>
            <person name="Bouchez O."/>
            <person name="Donnadieu C."/>
            <person name="Kuhl H."/>
            <person name="Gislard M."/>
            <person name="Guendouz S."/>
            <person name="Journot L."/>
            <person name="Haffray P."/>
            <person name="Bestin A."/>
            <person name="Morvezen R."/>
            <person name="Feron R."/>
            <person name="Wen M."/>
            <person name="Jouanno E."/>
            <person name="Herpin A."/>
            <person name="Schartl M."/>
            <person name="Postlethwait J."/>
            <person name="Schaerlinger B."/>
            <person name="Chardard D."/>
            <person name="Lecocq T."/>
            <person name="Poncet C."/>
            <person name="Jaffrelo L."/>
            <person name="Lampietro C."/>
            <person name="Guiguen Y."/>
        </authorList>
    </citation>
    <scope>NUCLEOTIDE SEQUENCE [LARGE SCALE GENOMIC DNA]</scope>
    <source>
        <tissue evidence="2">Blood</tissue>
    </source>
</reference>
<feature type="region of interest" description="Disordered" evidence="1">
    <location>
        <begin position="65"/>
        <end position="87"/>
    </location>
</feature>
<dbReference type="AlphaFoldDB" id="A0A6A5FCG0"/>
<organism evidence="2 3">
    <name type="scientific">Perca fluviatilis</name>
    <name type="common">European perch</name>
    <dbReference type="NCBI Taxonomy" id="8168"/>
    <lineage>
        <taxon>Eukaryota</taxon>
        <taxon>Metazoa</taxon>
        <taxon>Chordata</taxon>
        <taxon>Craniata</taxon>
        <taxon>Vertebrata</taxon>
        <taxon>Euteleostomi</taxon>
        <taxon>Actinopterygii</taxon>
        <taxon>Neopterygii</taxon>
        <taxon>Teleostei</taxon>
        <taxon>Neoteleostei</taxon>
        <taxon>Acanthomorphata</taxon>
        <taxon>Eupercaria</taxon>
        <taxon>Perciformes</taxon>
        <taxon>Percoidei</taxon>
        <taxon>Percidae</taxon>
        <taxon>Percinae</taxon>
        <taxon>Perca</taxon>
    </lineage>
</organism>
<gene>
    <name evidence="2" type="ORF">PFLUV_G00054490</name>
</gene>
<name>A0A6A5FCG0_PERFL</name>
<evidence type="ECO:0000256" key="1">
    <source>
        <dbReference type="SAM" id="MobiDB-lite"/>
    </source>
</evidence>
<dbReference type="Proteomes" id="UP000465112">
    <property type="component" value="Chromosome 5"/>
</dbReference>
<proteinExistence type="predicted"/>
<feature type="compositionally biased region" description="Polar residues" evidence="1">
    <location>
        <begin position="72"/>
        <end position="87"/>
    </location>
</feature>
<protein>
    <submittedName>
        <fullName evidence="2">Uncharacterized protein</fullName>
    </submittedName>
</protein>
<dbReference type="EMBL" id="VHII01000005">
    <property type="protein sequence ID" value="KAF1390088.1"/>
    <property type="molecule type" value="Genomic_DNA"/>
</dbReference>
<accession>A0A6A5FCG0</accession>
<evidence type="ECO:0000313" key="2">
    <source>
        <dbReference type="EMBL" id="KAF1390088.1"/>
    </source>
</evidence>
<comment type="caution">
    <text evidence="2">The sequence shown here is derived from an EMBL/GenBank/DDBJ whole genome shotgun (WGS) entry which is preliminary data.</text>
</comment>
<keyword evidence="3" id="KW-1185">Reference proteome</keyword>